<keyword evidence="2" id="KW-1133">Transmembrane helix</keyword>
<dbReference type="EMBL" id="ML119189">
    <property type="protein sequence ID" value="RPB07248.1"/>
    <property type="molecule type" value="Genomic_DNA"/>
</dbReference>
<dbReference type="AlphaFoldDB" id="A0A3N4KCP3"/>
<feature type="transmembrane region" description="Helical" evidence="2">
    <location>
        <begin position="215"/>
        <end position="241"/>
    </location>
</feature>
<keyword evidence="2" id="KW-0472">Membrane</keyword>
<evidence type="ECO:0000313" key="4">
    <source>
        <dbReference type="Proteomes" id="UP000277580"/>
    </source>
</evidence>
<proteinExistence type="predicted"/>
<feature type="compositionally biased region" description="Basic and acidic residues" evidence="1">
    <location>
        <begin position="38"/>
        <end position="50"/>
    </location>
</feature>
<feature type="region of interest" description="Disordered" evidence="1">
    <location>
        <begin position="1"/>
        <end position="50"/>
    </location>
</feature>
<sequence>MSLEPRPSVRSASGYRRVSIHPDEGEMRSIDGVVHVHPRGEEDPNSDPDLRISRRVTEDFQRRCGNAVPPQWKPQNPEELQTHFSTMNGETQSRLARQHSAKKQFFHLLWKILLRWFATFVLSAGMLVTFYEFERVMILDKSQKRWFNALSTGLYLTLGLNLAGSFKGMATIIRWKLLSRKPHSLEEVDFILGISSLIKVFRFGLHSLKGRPLRAFLCFLWLLINCIGRLSVALTGLTYSYDSADALFSTPGQVAISDLSYFWPSNDTSEIPALGAEYSTAHAWGLSSILLGNSEESSHFGEFAHVLENHDGQWRYYFREYSPTNQAISHKSDRYITVSTTCNYFPVIKGQDGTTDSITYRNGTEEIELKDVGYHSRGVTTWLNLRSDLSGNAGWYCGPRCAAMAAIQYLPYDPNLDADIEKRDDDDEDDQNSDSSEYGSYFSCTIDISEVHNAKIDEHHLPDRMAVIAAGAIGSQGYANGYNTSWASVGYYEGTMWGERVEEDAERMAELGGQFACGVIASRDQFGSSNIKAQGNKPAIGVLLKIKWPETIAILGGILLAQLIMGLMVILWSTTVICKADSYLATARLLRPIVERLGPNGCYLTGQEISSTFEGRVVYGVRVDPSGTRHHLDIGEDIAVKKHFPEGWYDGEEASMYPKSSTSCRETKSLEISRVVRDKTSIPRLRRRRIIRKTRRGTVFV</sequence>
<name>A0A3N4KCP3_9PEZI</name>
<keyword evidence="4" id="KW-1185">Reference proteome</keyword>
<feature type="region of interest" description="Disordered" evidence="1">
    <location>
        <begin position="417"/>
        <end position="439"/>
    </location>
</feature>
<protein>
    <submittedName>
        <fullName evidence="3">Uncharacterized protein</fullName>
    </submittedName>
</protein>
<dbReference type="OrthoDB" id="3596604at2759"/>
<keyword evidence="2" id="KW-0812">Transmembrane</keyword>
<reference evidence="3 4" key="1">
    <citation type="journal article" date="2018" name="Nat. Ecol. Evol.">
        <title>Pezizomycetes genomes reveal the molecular basis of ectomycorrhizal truffle lifestyle.</title>
        <authorList>
            <person name="Murat C."/>
            <person name="Payen T."/>
            <person name="Noel B."/>
            <person name="Kuo A."/>
            <person name="Morin E."/>
            <person name="Chen J."/>
            <person name="Kohler A."/>
            <person name="Krizsan K."/>
            <person name="Balestrini R."/>
            <person name="Da Silva C."/>
            <person name="Montanini B."/>
            <person name="Hainaut M."/>
            <person name="Levati E."/>
            <person name="Barry K.W."/>
            <person name="Belfiori B."/>
            <person name="Cichocki N."/>
            <person name="Clum A."/>
            <person name="Dockter R.B."/>
            <person name="Fauchery L."/>
            <person name="Guy J."/>
            <person name="Iotti M."/>
            <person name="Le Tacon F."/>
            <person name="Lindquist E.A."/>
            <person name="Lipzen A."/>
            <person name="Malagnac F."/>
            <person name="Mello A."/>
            <person name="Molinier V."/>
            <person name="Miyauchi S."/>
            <person name="Poulain J."/>
            <person name="Riccioni C."/>
            <person name="Rubini A."/>
            <person name="Sitrit Y."/>
            <person name="Splivallo R."/>
            <person name="Traeger S."/>
            <person name="Wang M."/>
            <person name="Zifcakova L."/>
            <person name="Wipf D."/>
            <person name="Zambonelli A."/>
            <person name="Paolocci F."/>
            <person name="Nowrousian M."/>
            <person name="Ottonello S."/>
            <person name="Baldrian P."/>
            <person name="Spatafora J.W."/>
            <person name="Henrissat B."/>
            <person name="Nagy L.G."/>
            <person name="Aury J.M."/>
            <person name="Wincker P."/>
            <person name="Grigoriev I.V."/>
            <person name="Bonfante P."/>
            <person name="Martin F.M."/>
        </authorList>
    </citation>
    <scope>NUCLEOTIDE SEQUENCE [LARGE SCALE GENOMIC DNA]</scope>
    <source>
        <strain evidence="3 4">CCBAS932</strain>
    </source>
</reference>
<feature type="compositionally biased region" description="Basic and acidic residues" evidence="1">
    <location>
        <begin position="20"/>
        <end position="29"/>
    </location>
</feature>
<accession>A0A3N4KCP3</accession>
<evidence type="ECO:0000256" key="2">
    <source>
        <dbReference type="SAM" id="Phobius"/>
    </source>
</evidence>
<feature type="transmembrane region" description="Helical" evidence="2">
    <location>
        <begin position="552"/>
        <end position="572"/>
    </location>
</feature>
<organism evidence="3 4">
    <name type="scientific">Morchella conica CCBAS932</name>
    <dbReference type="NCBI Taxonomy" id="1392247"/>
    <lineage>
        <taxon>Eukaryota</taxon>
        <taxon>Fungi</taxon>
        <taxon>Dikarya</taxon>
        <taxon>Ascomycota</taxon>
        <taxon>Pezizomycotina</taxon>
        <taxon>Pezizomycetes</taxon>
        <taxon>Pezizales</taxon>
        <taxon>Morchellaceae</taxon>
        <taxon>Morchella</taxon>
    </lineage>
</organism>
<evidence type="ECO:0000256" key="1">
    <source>
        <dbReference type="SAM" id="MobiDB-lite"/>
    </source>
</evidence>
<feature type="transmembrane region" description="Helical" evidence="2">
    <location>
        <begin position="112"/>
        <end position="133"/>
    </location>
</feature>
<evidence type="ECO:0000313" key="3">
    <source>
        <dbReference type="EMBL" id="RPB07248.1"/>
    </source>
</evidence>
<dbReference type="InParanoid" id="A0A3N4KCP3"/>
<gene>
    <name evidence="3" type="ORF">P167DRAFT_540267</name>
</gene>
<feature type="transmembrane region" description="Helical" evidence="2">
    <location>
        <begin position="153"/>
        <end position="173"/>
    </location>
</feature>
<dbReference type="Proteomes" id="UP000277580">
    <property type="component" value="Unassembled WGS sequence"/>
</dbReference>